<protein>
    <submittedName>
        <fullName evidence="2">PP2C family protein-serine/threonine phosphatase</fullName>
        <ecNumber evidence="2">3.1.3.16</ecNumber>
    </submittedName>
</protein>
<gene>
    <name evidence="2" type="ORF">ACFOZ4_24225</name>
</gene>
<keyword evidence="3" id="KW-1185">Reference proteome</keyword>
<dbReference type="EC" id="3.1.3.16" evidence="2"/>
<evidence type="ECO:0000313" key="2">
    <source>
        <dbReference type="EMBL" id="MFC4133730.1"/>
    </source>
</evidence>
<dbReference type="InterPro" id="IPR015655">
    <property type="entry name" value="PP2C"/>
</dbReference>
<reference evidence="3" key="1">
    <citation type="journal article" date="2019" name="Int. J. Syst. Evol. Microbiol.">
        <title>The Global Catalogue of Microorganisms (GCM) 10K type strain sequencing project: providing services to taxonomists for standard genome sequencing and annotation.</title>
        <authorList>
            <consortium name="The Broad Institute Genomics Platform"/>
            <consortium name="The Broad Institute Genome Sequencing Center for Infectious Disease"/>
            <person name="Wu L."/>
            <person name="Ma J."/>
        </authorList>
    </citation>
    <scope>NUCLEOTIDE SEQUENCE [LARGE SCALE GENOMIC DNA]</scope>
    <source>
        <strain evidence="3">CGMCC 4.7289</strain>
    </source>
</reference>
<accession>A0ABV8LU44</accession>
<sequence>MTAPQLSVAGDTQIGNRYPENYDVLAVDGPPADRTVLVVADGMGSGRGSAFAGRTTVDTFREVTRTGAPSADLLRAAVAECQRRVIDGGRAWPELTGCTLTALVVDGAQAWITQVGDSRCYRWRDGLLEQLTVDHTEAWLGAVNGWWPHDSRQAQTARYHLLRYVGHPDAPEPDVLNVALRPGDVLCLCTDGIGEEVSYRKLAQVLGSGATPAEMCTQLLAEALATGGNDNATAAILKVS</sequence>
<dbReference type="PANTHER" id="PTHR47992">
    <property type="entry name" value="PROTEIN PHOSPHATASE"/>
    <property type="match status" value="1"/>
</dbReference>
<dbReference type="GO" id="GO:0004722">
    <property type="term" value="F:protein serine/threonine phosphatase activity"/>
    <property type="evidence" value="ECO:0007669"/>
    <property type="project" value="UniProtKB-EC"/>
</dbReference>
<evidence type="ECO:0000259" key="1">
    <source>
        <dbReference type="PROSITE" id="PS51746"/>
    </source>
</evidence>
<dbReference type="EMBL" id="JBHSAY010000013">
    <property type="protein sequence ID" value="MFC4133730.1"/>
    <property type="molecule type" value="Genomic_DNA"/>
</dbReference>
<dbReference type="CDD" id="cd00143">
    <property type="entry name" value="PP2Cc"/>
    <property type="match status" value="1"/>
</dbReference>
<feature type="domain" description="PPM-type phosphatase" evidence="1">
    <location>
        <begin position="1"/>
        <end position="239"/>
    </location>
</feature>
<dbReference type="Gene3D" id="3.60.40.10">
    <property type="entry name" value="PPM-type phosphatase domain"/>
    <property type="match status" value="1"/>
</dbReference>
<comment type="caution">
    <text evidence="2">The sequence shown here is derived from an EMBL/GenBank/DDBJ whole genome shotgun (WGS) entry which is preliminary data.</text>
</comment>
<dbReference type="SUPFAM" id="SSF81606">
    <property type="entry name" value="PP2C-like"/>
    <property type="match status" value="1"/>
</dbReference>
<keyword evidence="2" id="KW-0378">Hydrolase</keyword>
<evidence type="ECO:0000313" key="3">
    <source>
        <dbReference type="Proteomes" id="UP001595816"/>
    </source>
</evidence>
<dbReference type="SMART" id="SM00332">
    <property type="entry name" value="PP2Cc"/>
    <property type="match status" value="1"/>
</dbReference>
<proteinExistence type="predicted"/>
<organism evidence="2 3">
    <name type="scientific">Hamadaea flava</name>
    <dbReference type="NCBI Taxonomy" id="1742688"/>
    <lineage>
        <taxon>Bacteria</taxon>
        <taxon>Bacillati</taxon>
        <taxon>Actinomycetota</taxon>
        <taxon>Actinomycetes</taxon>
        <taxon>Micromonosporales</taxon>
        <taxon>Micromonosporaceae</taxon>
        <taxon>Hamadaea</taxon>
    </lineage>
</organism>
<dbReference type="Pfam" id="PF13672">
    <property type="entry name" value="PP2C_2"/>
    <property type="match status" value="1"/>
</dbReference>
<dbReference type="InterPro" id="IPR036457">
    <property type="entry name" value="PPM-type-like_dom_sf"/>
</dbReference>
<dbReference type="PROSITE" id="PS51746">
    <property type="entry name" value="PPM_2"/>
    <property type="match status" value="1"/>
</dbReference>
<dbReference type="InterPro" id="IPR001932">
    <property type="entry name" value="PPM-type_phosphatase-like_dom"/>
</dbReference>
<dbReference type="RefSeq" id="WP_253750477.1">
    <property type="nucleotide sequence ID" value="NZ_JAMZDZ010000001.1"/>
</dbReference>
<dbReference type="SMART" id="SM00331">
    <property type="entry name" value="PP2C_SIG"/>
    <property type="match status" value="1"/>
</dbReference>
<name>A0ABV8LU44_9ACTN</name>
<dbReference type="Proteomes" id="UP001595816">
    <property type="component" value="Unassembled WGS sequence"/>
</dbReference>